<evidence type="ECO:0000256" key="2">
    <source>
        <dbReference type="ARBA" id="ARBA00007937"/>
    </source>
</evidence>
<comment type="similarity">
    <text evidence="2">Belongs to the GPAT/DAPAT family.</text>
</comment>
<dbReference type="GO" id="GO:0004366">
    <property type="term" value="F:glycerol-3-phosphate O-acyltransferase activity"/>
    <property type="evidence" value="ECO:0007669"/>
    <property type="project" value="TreeGrafter"/>
</dbReference>
<dbReference type="GO" id="GO:0031966">
    <property type="term" value="C:mitochondrial membrane"/>
    <property type="evidence" value="ECO:0007669"/>
    <property type="project" value="TreeGrafter"/>
</dbReference>
<name>A0A0P4WN77_SCYOL</name>
<evidence type="ECO:0000256" key="5">
    <source>
        <dbReference type="ARBA" id="ARBA00023315"/>
    </source>
</evidence>
<feature type="compositionally biased region" description="Pro residues" evidence="6">
    <location>
        <begin position="503"/>
        <end position="514"/>
    </location>
</feature>
<evidence type="ECO:0000256" key="1">
    <source>
        <dbReference type="ARBA" id="ARBA00004370"/>
    </source>
</evidence>
<evidence type="ECO:0000256" key="6">
    <source>
        <dbReference type="SAM" id="MobiDB-lite"/>
    </source>
</evidence>
<comment type="subcellular location">
    <subcellularLocation>
        <location evidence="1">Membrane</location>
    </subcellularLocation>
</comment>
<dbReference type="GO" id="GO:0006072">
    <property type="term" value="P:glycerol-3-phosphate metabolic process"/>
    <property type="evidence" value="ECO:0007669"/>
    <property type="project" value="TreeGrafter"/>
</dbReference>
<sequence>MVDVLPKVQRVDVWPADRPSHLDQMNLQYYTGNDSGGHSRGSHYARPHYTGNPNGRRHRYRNSESLDGQSWSRDTFAHSSQFVPAPRPSKYAQKTRTQSTRSYLNQIKLIESLAEFKKYPMVHAGPLERPVHGQACKCLPFSGNDLTNKTTTSLGLRNLLRVSTNNSDRYFLTRKCCYVFHCLNLRTKFHYPDIPNKLIIKDECVAAALEQVVADEMEQKGLEASDKKAYVTLLAKYTARANKLLHEMKAALSSTLIRLTGYVLFKVFSNLFSSVTVHGGQKEVIERAAQKDMPIIYLPLHRSHVDYLFVTWILFNQQIPAPIVAAGDNLRMPVFGWLLRGLGGFFIKRRLDAAKSRKDILYRSVLQTYMTHALQAGYNLEFFIEGGRTRTGKPCMPKGGLLSVIVDAYSNGTLEDALIIPIAINYDRLLDGNFIREQMGQSKVPESFWGAVRAIIKVLSTNYGHARIDFGHPFSLREFIQTSKRRDVSHLAISQPQTEPLPGCTPPLSPSPPDESPRLSISGSSPPLSLPLVNDKGHQRSLSSPANSNHLVLKKTSSNPSSAMSMANKATTPHLTGARSSSSLFGTEVTEEYRLLVKSLAVHIVFDAERCQAIMSTNAVAWLLSFVYRSGTRLSTLTTALDALRDSLKARKRDTGFSGHSREVVRHAVQLLGPGLVRTEDFSGSNSSACDKPDYFIEPVTLLPNIIEFNYYASALGPLFAADAIVVTTLLSMTDCDLWTYKDCSPDCLVDKKKLLQRAGRLASVLQHEYLLAPPCAKQEDRLSQALDNLVDMGLLQAAVFPQKGVRRWSDDSDEDDISYCHHFKVTPTSSSLEVIGAWRNMLVPMLDAYYYTAHCLQKLIATQMPDKEFIQSSQSYIGSLLEKGILKYGESICIDPIRNAVKFFESEGVVESYTHDSIRLLYLSKEFESEDKLLPFINEIDSFRS</sequence>
<dbReference type="CDD" id="cd07993">
    <property type="entry name" value="LPLAT_DHAPAT-like"/>
    <property type="match status" value="1"/>
</dbReference>
<dbReference type="AlphaFoldDB" id="A0A0P4WN77"/>
<dbReference type="GO" id="GO:0008654">
    <property type="term" value="P:phospholipid biosynthetic process"/>
    <property type="evidence" value="ECO:0007669"/>
    <property type="project" value="TreeGrafter"/>
</dbReference>
<accession>A0A0P4WN77</accession>
<proteinExistence type="inferred from homology"/>
<keyword evidence="5" id="KW-0012">Acyltransferase</keyword>
<feature type="compositionally biased region" description="Low complexity" evidence="6">
    <location>
        <begin position="557"/>
        <end position="568"/>
    </location>
</feature>
<feature type="region of interest" description="Disordered" evidence="6">
    <location>
        <begin position="27"/>
        <end position="70"/>
    </location>
</feature>
<dbReference type="PANTHER" id="PTHR12563">
    <property type="entry name" value="GLYCEROL-3-PHOSPHATE ACYLTRANSFERASE"/>
    <property type="match status" value="1"/>
</dbReference>
<dbReference type="SUPFAM" id="SSF69593">
    <property type="entry name" value="Glycerol-3-phosphate (1)-acyltransferase"/>
    <property type="match status" value="1"/>
</dbReference>
<dbReference type="InterPro" id="IPR041728">
    <property type="entry name" value="GPAT/DHAPAT_LPLAT"/>
</dbReference>
<reference evidence="8" key="1">
    <citation type="submission" date="2015-09" db="EMBL/GenBank/DDBJ databases">
        <title>Scylla olivacea transcriptome.</title>
        <authorList>
            <person name="Ikhwanuddin M."/>
        </authorList>
    </citation>
    <scope>NUCLEOTIDE SEQUENCE</scope>
</reference>
<dbReference type="GO" id="GO:0006631">
    <property type="term" value="P:fatty acid metabolic process"/>
    <property type="evidence" value="ECO:0007669"/>
    <property type="project" value="TreeGrafter"/>
</dbReference>
<evidence type="ECO:0000256" key="3">
    <source>
        <dbReference type="ARBA" id="ARBA00022679"/>
    </source>
</evidence>
<dbReference type="GO" id="GO:0019432">
    <property type="term" value="P:triglyceride biosynthetic process"/>
    <property type="evidence" value="ECO:0007669"/>
    <property type="project" value="TreeGrafter"/>
</dbReference>
<protein>
    <recommendedName>
        <fullName evidence="7">Phospholipid/glycerol acyltransferase domain-containing protein</fullName>
    </recommendedName>
</protein>
<dbReference type="InterPro" id="IPR045520">
    <property type="entry name" value="GPAT/DHAPAT_C"/>
</dbReference>
<evidence type="ECO:0000313" key="8">
    <source>
        <dbReference type="EMBL" id="JAI62788.1"/>
    </source>
</evidence>
<dbReference type="Pfam" id="PF01553">
    <property type="entry name" value="Acyltransferase"/>
    <property type="match status" value="1"/>
</dbReference>
<feature type="compositionally biased region" description="Polar residues" evidence="6">
    <location>
        <begin position="540"/>
        <end position="550"/>
    </location>
</feature>
<organism evidence="8">
    <name type="scientific">Scylla olivacea</name>
    <name type="common">Orange mud crab</name>
    <name type="synonym">Cancer olivacea</name>
    <dbReference type="NCBI Taxonomy" id="85551"/>
    <lineage>
        <taxon>Eukaryota</taxon>
        <taxon>Metazoa</taxon>
        <taxon>Ecdysozoa</taxon>
        <taxon>Arthropoda</taxon>
        <taxon>Crustacea</taxon>
        <taxon>Multicrustacea</taxon>
        <taxon>Malacostraca</taxon>
        <taxon>Eumalacostraca</taxon>
        <taxon>Eucarida</taxon>
        <taxon>Decapoda</taxon>
        <taxon>Pleocyemata</taxon>
        <taxon>Brachyura</taxon>
        <taxon>Eubrachyura</taxon>
        <taxon>Portunoidea</taxon>
        <taxon>Portunidae</taxon>
        <taxon>Portuninae</taxon>
        <taxon>Scylla</taxon>
    </lineage>
</organism>
<dbReference type="EMBL" id="GDRN01077144">
    <property type="protein sequence ID" value="JAI62788.1"/>
    <property type="molecule type" value="Transcribed_RNA"/>
</dbReference>
<dbReference type="Pfam" id="PF19277">
    <property type="entry name" value="GPAT_C"/>
    <property type="match status" value="2"/>
</dbReference>
<dbReference type="InterPro" id="IPR002123">
    <property type="entry name" value="Plipid/glycerol_acylTrfase"/>
</dbReference>
<keyword evidence="3" id="KW-0808">Transferase</keyword>
<dbReference type="PANTHER" id="PTHR12563:SF23">
    <property type="entry name" value="BCDNA.GH07066"/>
    <property type="match status" value="1"/>
</dbReference>
<feature type="domain" description="Phospholipid/glycerol acyltransferase" evidence="7">
    <location>
        <begin position="295"/>
        <end position="427"/>
    </location>
</feature>
<feature type="region of interest" description="Disordered" evidence="6">
    <location>
        <begin position="487"/>
        <end position="580"/>
    </location>
</feature>
<feature type="compositionally biased region" description="Low complexity" evidence="6">
    <location>
        <begin position="518"/>
        <end position="532"/>
    </location>
</feature>
<evidence type="ECO:0000259" key="7">
    <source>
        <dbReference type="SMART" id="SM00563"/>
    </source>
</evidence>
<dbReference type="SMART" id="SM00563">
    <property type="entry name" value="PlsC"/>
    <property type="match status" value="1"/>
</dbReference>
<feature type="compositionally biased region" description="Polar residues" evidence="6">
    <location>
        <begin position="569"/>
        <end position="580"/>
    </location>
</feature>
<keyword evidence="4" id="KW-0472">Membrane</keyword>
<dbReference type="InterPro" id="IPR022284">
    <property type="entry name" value="GPAT/DHAPAT"/>
</dbReference>
<evidence type="ECO:0000256" key="4">
    <source>
        <dbReference type="ARBA" id="ARBA00023136"/>
    </source>
</evidence>